<accession>A0A543JR17</accession>
<sequence length="456" mass="50166">MLLAAVVMTTAVTWSGAGSAGAVPWTLTTAQRQAYLYHYAPLIFKRGDENNSQEGADWLSNYDFDRNGRFSDNRVNWRTVNQYVQGANTHWRIRPTLYTALLEYAENGTKNLVLLYHVYNAADKDFDQIHDWERVEIVLRGVTGNPGTGESVTHATVTTHHEHIMRRSTDSAVQFMTTATGKHLMLWQADGSAALPTTTRGHELRFATTPWSSVAAGVNGTGKAEVDINNDSEKNVHYVFVPEASSAAVATWGARAVTSASAPVLASRLDNGDSTAWRSVKRVTYELQDLADVLPTHWQDWQLHWRDTETSDVLLESPVTSEAGQAEVPAGLRRFYTASLDVGAGDLTDGREGIPSKSWLYGAYSGEANADDSASSDDFGGYEGLGLDSHGRSRGVVSGDLVSHGAYWRQHDFFVHTGVVDTADRREAGTWLPAQWHLAANGGFDGRWTQLFDDRP</sequence>
<reference evidence="2 3" key="1">
    <citation type="submission" date="2019-06" db="EMBL/GenBank/DDBJ databases">
        <title>Sequencing the genomes of 1000 actinobacteria strains.</title>
        <authorList>
            <person name="Klenk H.-P."/>
        </authorList>
    </citation>
    <scope>NUCLEOTIDE SEQUENCE [LARGE SCALE GENOMIC DNA]</scope>
    <source>
        <strain evidence="2 3">DSM 45456</strain>
    </source>
</reference>
<name>A0A543JR17_9PSEU</name>
<organism evidence="2 3">
    <name type="scientific">Saccharothrix saharensis</name>
    <dbReference type="NCBI Taxonomy" id="571190"/>
    <lineage>
        <taxon>Bacteria</taxon>
        <taxon>Bacillati</taxon>
        <taxon>Actinomycetota</taxon>
        <taxon>Actinomycetes</taxon>
        <taxon>Pseudonocardiales</taxon>
        <taxon>Pseudonocardiaceae</taxon>
        <taxon>Saccharothrix</taxon>
    </lineage>
</organism>
<evidence type="ECO:0000256" key="1">
    <source>
        <dbReference type="SAM" id="SignalP"/>
    </source>
</evidence>
<gene>
    <name evidence="2" type="ORF">FHX81_7780</name>
</gene>
<proteinExistence type="predicted"/>
<keyword evidence="3" id="KW-1185">Reference proteome</keyword>
<keyword evidence="1" id="KW-0732">Signal</keyword>
<dbReference type="Proteomes" id="UP000316628">
    <property type="component" value="Unassembled WGS sequence"/>
</dbReference>
<feature type="chain" id="PRO_5039389885" evidence="1">
    <location>
        <begin position="21"/>
        <end position="456"/>
    </location>
</feature>
<evidence type="ECO:0000313" key="2">
    <source>
        <dbReference type="EMBL" id="TQM85301.1"/>
    </source>
</evidence>
<dbReference type="AlphaFoldDB" id="A0A543JR17"/>
<comment type="caution">
    <text evidence="2">The sequence shown here is derived from an EMBL/GenBank/DDBJ whole genome shotgun (WGS) entry which is preliminary data.</text>
</comment>
<evidence type="ECO:0000313" key="3">
    <source>
        <dbReference type="Proteomes" id="UP000316628"/>
    </source>
</evidence>
<dbReference type="EMBL" id="VFPP01000001">
    <property type="protein sequence ID" value="TQM85301.1"/>
    <property type="molecule type" value="Genomic_DNA"/>
</dbReference>
<feature type="signal peptide" evidence="1">
    <location>
        <begin position="1"/>
        <end position="20"/>
    </location>
</feature>
<protein>
    <submittedName>
        <fullName evidence="2">Uncharacterized protein</fullName>
    </submittedName>
</protein>